<dbReference type="EMBL" id="VRLW01000001">
    <property type="protein sequence ID" value="KAA1260045.1"/>
    <property type="molecule type" value="Genomic_DNA"/>
</dbReference>
<dbReference type="RefSeq" id="WP_235033287.1">
    <property type="nucleotide sequence ID" value="NZ_LWSK01000094.1"/>
</dbReference>
<keyword evidence="1" id="KW-0812">Transmembrane</keyword>
<organism evidence="2 3">
    <name type="scientific">Rubripirellula obstinata</name>
    <dbReference type="NCBI Taxonomy" id="406547"/>
    <lineage>
        <taxon>Bacteria</taxon>
        <taxon>Pseudomonadati</taxon>
        <taxon>Planctomycetota</taxon>
        <taxon>Planctomycetia</taxon>
        <taxon>Pirellulales</taxon>
        <taxon>Pirellulaceae</taxon>
        <taxon>Rubripirellula</taxon>
    </lineage>
</organism>
<evidence type="ECO:0000313" key="3">
    <source>
        <dbReference type="Proteomes" id="UP000322699"/>
    </source>
</evidence>
<name>A0A5B1CJD6_9BACT</name>
<keyword evidence="1" id="KW-1133">Transmembrane helix</keyword>
<feature type="transmembrane region" description="Helical" evidence="1">
    <location>
        <begin position="125"/>
        <end position="143"/>
    </location>
</feature>
<dbReference type="Proteomes" id="UP000322699">
    <property type="component" value="Unassembled WGS sequence"/>
</dbReference>
<protein>
    <submittedName>
        <fullName evidence="2">Uncharacterized protein</fullName>
    </submittedName>
</protein>
<comment type="caution">
    <text evidence="2">The sequence shown here is derived from an EMBL/GenBank/DDBJ whole genome shotgun (WGS) entry which is preliminary data.</text>
</comment>
<keyword evidence="1" id="KW-0472">Membrane</keyword>
<evidence type="ECO:0000256" key="1">
    <source>
        <dbReference type="SAM" id="Phobius"/>
    </source>
</evidence>
<dbReference type="AlphaFoldDB" id="A0A5B1CJD6"/>
<accession>A0A5B1CJD6</accession>
<evidence type="ECO:0000313" key="2">
    <source>
        <dbReference type="EMBL" id="KAA1260045.1"/>
    </source>
</evidence>
<proteinExistence type="predicted"/>
<keyword evidence="3" id="KW-1185">Reference proteome</keyword>
<reference evidence="2 3" key="1">
    <citation type="submission" date="2019-08" db="EMBL/GenBank/DDBJ databases">
        <title>Deep-cultivation of Planctomycetes and their phenomic and genomic characterization uncovers novel biology.</title>
        <authorList>
            <person name="Wiegand S."/>
            <person name="Jogler M."/>
            <person name="Boedeker C."/>
            <person name="Pinto D."/>
            <person name="Vollmers J."/>
            <person name="Rivas-Marin E."/>
            <person name="Kohn T."/>
            <person name="Peeters S.H."/>
            <person name="Heuer A."/>
            <person name="Rast P."/>
            <person name="Oberbeckmann S."/>
            <person name="Bunk B."/>
            <person name="Jeske O."/>
            <person name="Meyerdierks A."/>
            <person name="Storesund J.E."/>
            <person name="Kallscheuer N."/>
            <person name="Luecker S."/>
            <person name="Lage O.M."/>
            <person name="Pohl T."/>
            <person name="Merkel B.J."/>
            <person name="Hornburger P."/>
            <person name="Mueller R.-W."/>
            <person name="Bruemmer F."/>
            <person name="Labrenz M."/>
            <person name="Spormann A.M."/>
            <person name="Op Den Camp H."/>
            <person name="Overmann J."/>
            <person name="Amann R."/>
            <person name="Jetten M.S.M."/>
            <person name="Mascher T."/>
            <person name="Medema M.H."/>
            <person name="Devos D.P."/>
            <person name="Kaster A.-K."/>
            <person name="Ovreas L."/>
            <person name="Rohde M."/>
            <person name="Galperin M.Y."/>
            <person name="Jogler C."/>
        </authorList>
    </citation>
    <scope>NUCLEOTIDE SEQUENCE [LARGE SCALE GENOMIC DNA]</scope>
    <source>
        <strain evidence="2 3">LF1</strain>
    </source>
</reference>
<gene>
    <name evidence="2" type="ORF">LF1_25840</name>
</gene>
<sequence>MSADTRTRRFCERTIRQVRLDCSRALLRARFCPDRSDVIQVRCIDDQLESDENFGSQLWYFEGTGVDEHDYRHRVFGVVEYSMQFGLQELVEDGVFDSDHQRERFRNLYEREMHKPTWRHPAHRWLLAGLIMVTLIWLTYLLVRTLTA</sequence>